<evidence type="ECO:0000259" key="7">
    <source>
        <dbReference type="PROSITE" id="PS50114"/>
    </source>
</evidence>
<comment type="caution">
    <text evidence="8">The sequence shown here is derived from an EMBL/GenBank/DDBJ whole genome shotgun (WGS) entry which is preliminary data.</text>
</comment>
<dbReference type="CDD" id="cd00202">
    <property type="entry name" value="ZnF_GATA"/>
    <property type="match status" value="1"/>
</dbReference>
<feature type="region of interest" description="Disordered" evidence="5">
    <location>
        <begin position="1"/>
        <end position="33"/>
    </location>
</feature>
<dbReference type="Pfam" id="PF00320">
    <property type="entry name" value="GATA"/>
    <property type="match status" value="1"/>
</dbReference>
<dbReference type="SMART" id="SM00091">
    <property type="entry name" value="PAS"/>
    <property type="match status" value="1"/>
</dbReference>
<keyword evidence="1" id="KW-0479">Metal-binding</keyword>
<dbReference type="PROSITE" id="PS00344">
    <property type="entry name" value="GATA_ZN_FINGER_1"/>
    <property type="match status" value="1"/>
</dbReference>
<dbReference type="InterPro" id="IPR035965">
    <property type="entry name" value="PAS-like_dom_sf"/>
</dbReference>
<name>A0AAD6HQL8_9EURO</name>
<accession>A0AAD6HQL8</accession>
<organism evidence="8 9">
    <name type="scientific">Penicillium malachiteum</name>
    <dbReference type="NCBI Taxonomy" id="1324776"/>
    <lineage>
        <taxon>Eukaryota</taxon>
        <taxon>Fungi</taxon>
        <taxon>Dikarya</taxon>
        <taxon>Ascomycota</taxon>
        <taxon>Pezizomycotina</taxon>
        <taxon>Eurotiomycetes</taxon>
        <taxon>Eurotiomycetidae</taxon>
        <taxon>Eurotiales</taxon>
        <taxon>Aspergillaceae</taxon>
        <taxon>Penicillium</taxon>
    </lineage>
</organism>
<evidence type="ECO:0000313" key="9">
    <source>
        <dbReference type="Proteomes" id="UP001215712"/>
    </source>
</evidence>
<dbReference type="PROSITE" id="PS50114">
    <property type="entry name" value="GATA_ZN_FINGER_2"/>
    <property type="match status" value="1"/>
</dbReference>
<keyword evidence="3" id="KW-0862">Zinc</keyword>
<evidence type="ECO:0000256" key="2">
    <source>
        <dbReference type="ARBA" id="ARBA00022771"/>
    </source>
</evidence>
<dbReference type="GO" id="GO:0043565">
    <property type="term" value="F:sequence-specific DNA binding"/>
    <property type="evidence" value="ECO:0007669"/>
    <property type="project" value="InterPro"/>
</dbReference>
<proteinExistence type="predicted"/>
<keyword evidence="9" id="KW-1185">Reference proteome</keyword>
<feature type="domain" description="PAS" evidence="6">
    <location>
        <begin position="62"/>
        <end position="127"/>
    </location>
</feature>
<dbReference type="InterPro" id="IPR000679">
    <property type="entry name" value="Znf_GATA"/>
</dbReference>
<reference evidence="8" key="2">
    <citation type="submission" date="2023-01" db="EMBL/GenBank/DDBJ databases">
        <authorList>
            <person name="Petersen C."/>
        </authorList>
    </citation>
    <scope>NUCLEOTIDE SEQUENCE</scope>
    <source>
        <strain evidence="8">IBT 17514</strain>
    </source>
</reference>
<evidence type="ECO:0000256" key="4">
    <source>
        <dbReference type="PROSITE-ProRule" id="PRU00094"/>
    </source>
</evidence>
<dbReference type="InterPro" id="IPR013088">
    <property type="entry name" value="Znf_NHR/GATA"/>
</dbReference>
<dbReference type="Proteomes" id="UP001215712">
    <property type="component" value="Unassembled WGS sequence"/>
</dbReference>
<dbReference type="InterPro" id="IPR000014">
    <property type="entry name" value="PAS"/>
</dbReference>
<dbReference type="Gene3D" id="3.30.50.10">
    <property type="entry name" value="Erythroid Transcription Factor GATA-1, subunit A"/>
    <property type="match status" value="1"/>
</dbReference>
<dbReference type="InterPro" id="IPR013655">
    <property type="entry name" value="PAS_fold_3"/>
</dbReference>
<dbReference type="CDD" id="cd00130">
    <property type="entry name" value="PAS"/>
    <property type="match status" value="1"/>
</dbReference>
<reference evidence="8" key="1">
    <citation type="journal article" date="2023" name="IMA Fungus">
        <title>Comparative genomic study of the Penicillium genus elucidates a diverse pangenome and 15 lateral gene transfer events.</title>
        <authorList>
            <person name="Petersen C."/>
            <person name="Sorensen T."/>
            <person name="Nielsen M.R."/>
            <person name="Sondergaard T.E."/>
            <person name="Sorensen J.L."/>
            <person name="Fitzpatrick D.A."/>
            <person name="Frisvad J.C."/>
            <person name="Nielsen K.L."/>
        </authorList>
    </citation>
    <scope>NUCLEOTIDE SEQUENCE</scope>
    <source>
        <strain evidence="8">IBT 17514</strain>
    </source>
</reference>
<feature type="domain" description="GATA-type" evidence="7">
    <location>
        <begin position="341"/>
        <end position="381"/>
    </location>
</feature>
<dbReference type="Pfam" id="PF08447">
    <property type="entry name" value="PAS_3"/>
    <property type="match status" value="1"/>
</dbReference>
<evidence type="ECO:0000256" key="5">
    <source>
        <dbReference type="SAM" id="MobiDB-lite"/>
    </source>
</evidence>
<dbReference type="NCBIfam" id="TIGR00229">
    <property type="entry name" value="sensory_box"/>
    <property type="match status" value="1"/>
</dbReference>
<dbReference type="InterPro" id="IPR051140">
    <property type="entry name" value="GATA_TF"/>
</dbReference>
<evidence type="ECO:0000256" key="3">
    <source>
        <dbReference type="ARBA" id="ARBA00022833"/>
    </source>
</evidence>
<dbReference type="PANTHER" id="PTHR45658:SF18">
    <property type="entry name" value="PROTEIN GAT2"/>
    <property type="match status" value="1"/>
</dbReference>
<sequence>MALSRHSPYDSLQVPAQQRQSISNQGYPSAQQNMAGSYGHFGLQVAQQGGYNAGQNDPGWTEQVLEEMKDMLLLLSGEGRITYASPSAKHVTGRVSKQLEGTTLTEHIHEDDQSVFVRDMSEAVTDNRPFRTHVRFQRSNNTYGLVEIYGHPHIAGDGASQGRDTSNQNRCRGFFLMCRPYPSKNSLLLDSFLEHKIENARLVQQIAKLKQEEEEEAILLRGDFGKGDGVLLDGGNGQGVLSDQDSSETAAAISDDSDASQGPDYFSERPSLQNIGLSHIDGIEVMTGLHYADGERSQGLSTGLRRGRLVHCDIDITTTADQARSAQEGDRRKRLKGQHHCTDCGTGDSPEWRKGPKGPKTLCNACGCKFSSAGHFNPCIN</sequence>
<dbReference type="PANTHER" id="PTHR45658">
    <property type="entry name" value="GATA TRANSCRIPTION FACTOR"/>
    <property type="match status" value="1"/>
</dbReference>
<dbReference type="Gene3D" id="3.30.450.20">
    <property type="entry name" value="PAS domain"/>
    <property type="match status" value="1"/>
</dbReference>
<evidence type="ECO:0000259" key="6">
    <source>
        <dbReference type="PROSITE" id="PS50112"/>
    </source>
</evidence>
<protein>
    <submittedName>
        <fullName evidence="8">Uncharacterized protein</fullName>
    </submittedName>
</protein>
<dbReference type="AlphaFoldDB" id="A0AAD6HQL8"/>
<evidence type="ECO:0000256" key="1">
    <source>
        <dbReference type="ARBA" id="ARBA00022723"/>
    </source>
</evidence>
<keyword evidence="2 4" id="KW-0863">Zinc-finger</keyword>
<evidence type="ECO:0000313" key="8">
    <source>
        <dbReference type="EMBL" id="KAJ5732490.1"/>
    </source>
</evidence>
<dbReference type="EMBL" id="JAQJAN010000004">
    <property type="protein sequence ID" value="KAJ5732490.1"/>
    <property type="molecule type" value="Genomic_DNA"/>
</dbReference>
<feature type="region of interest" description="Disordered" evidence="5">
    <location>
        <begin position="235"/>
        <end position="270"/>
    </location>
</feature>
<dbReference type="SUPFAM" id="SSF57716">
    <property type="entry name" value="Glucocorticoid receptor-like (DNA-binding domain)"/>
    <property type="match status" value="1"/>
</dbReference>
<dbReference type="SMART" id="SM00401">
    <property type="entry name" value="ZnF_GATA"/>
    <property type="match status" value="1"/>
</dbReference>
<dbReference type="GO" id="GO:0008270">
    <property type="term" value="F:zinc ion binding"/>
    <property type="evidence" value="ECO:0007669"/>
    <property type="project" value="UniProtKB-KW"/>
</dbReference>
<dbReference type="SUPFAM" id="SSF55785">
    <property type="entry name" value="PYP-like sensor domain (PAS domain)"/>
    <property type="match status" value="1"/>
</dbReference>
<dbReference type="PROSITE" id="PS50112">
    <property type="entry name" value="PAS"/>
    <property type="match status" value="1"/>
</dbReference>
<gene>
    <name evidence="8" type="ORF">N7493_003971</name>
</gene>
<feature type="compositionally biased region" description="Polar residues" evidence="5">
    <location>
        <begin position="14"/>
        <end position="33"/>
    </location>
</feature>
<dbReference type="GO" id="GO:0006355">
    <property type="term" value="P:regulation of DNA-templated transcription"/>
    <property type="evidence" value="ECO:0007669"/>
    <property type="project" value="InterPro"/>
</dbReference>